<dbReference type="Proteomes" id="UP001151760">
    <property type="component" value="Unassembled WGS sequence"/>
</dbReference>
<evidence type="ECO:0000313" key="2">
    <source>
        <dbReference type="Proteomes" id="UP001151760"/>
    </source>
</evidence>
<evidence type="ECO:0000313" key="1">
    <source>
        <dbReference type="EMBL" id="GJT94791.1"/>
    </source>
</evidence>
<keyword evidence="2" id="KW-1185">Reference proteome</keyword>
<proteinExistence type="predicted"/>
<organism evidence="1 2">
    <name type="scientific">Tanacetum coccineum</name>
    <dbReference type="NCBI Taxonomy" id="301880"/>
    <lineage>
        <taxon>Eukaryota</taxon>
        <taxon>Viridiplantae</taxon>
        <taxon>Streptophyta</taxon>
        <taxon>Embryophyta</taxon>
        <taxon>Tracheophyta</taxon>
        <taxon>Spermatophyta</taxon>
        <taxon>Magnoliopsida</taxon>
        <taxon>eudicotyledons</taxon>
        <taxon>Gunneridae</taxon>
        <taxon>Pentapetalae</taxon>
        <taxon>asterids</taxon>
        <taxon>campanulids</taxon>
        <taxon>Asterales</taxon>
        <taxon>Asteraceae</taxon>
        <taxon>Asteroideae</taxon>
        <taxon>Anthemideae</taxon>
        <taxon>Anthemidinae</taxon>
        <taxon>Tanacetum</taxon>
    </lineage>
</organism>
<comment type="caution">
    <text evidence="1">The sequence shown here is derived from an EMBL/GenBank/DDBJ whole genome shotgun (WGS) entry which is preliminary data.</text>
</comment>
<protein>
    <submittedName>
        <fullName evidence="1">Uncharacterized protein</fullName>
    </submittedName>
</protein>
<sequence length="84" mass="9665">MAPLPPRTQRSRYDLGHTVNRYMSWYLARLTDDNEGDTSCMLSMLYTGDERHETRRRMTGRQCILALGLHTAKEMAEDGLNANC</sequence>
<gene>
    <name evidence="1" type="ORF">Tco_1090309</name>
</gene>
<name>A0ABQ5I431_9ASTR</name>
<reference evidence="1" key="2">
    <citation type="submission" date="2022-01" db="EMBL/GenBank/DDBJ databases">
        <authorList>
            <person name="Yamashiro T."/>
            <person name="Shiraishi A."/>
            <person name="Satake H."/>
            <person name="Nakayama K."/>
        </authorList>
    </citation>
    <scope>NUCLEOTIDE SEQUENCE</scope>
</reference>
<accession>A0ABQ5I431</accession>
<dbReference type="EMBL" id="BQNB010020329">
    <property type="protein sequence ID" value="GJT94791.1"/>
    <property type="molecule type" value="Genomic_DNA"/>
</dbReference>
<reference evidence="1" key="1">
    <citation type="journal article" date="2022" name="Int. J. Mol. Sci.">
        <title>Draft Genome of Tanacetum Coccineum: Genomic Comparison of Closely Related Tanacetum-Family Plants.</title>
        <authorList>
            <person name="Yamashiro T."/>
            <person name="Shiraishi A."/>
            <person name="Nakayama K."/>
            <person name="Satake H."/>
        </authorList>
    </citation>
    <scope>NUCLEOTIDE SEQUENCE</scope>
</reference>